<comment type="caution">
    <text evidence="7">The sequence shown here is derived from an EMBL/GenBank/DDBJ whole genome shotgun (WGS) entry which is preliminary data.</text>
</comment>
<organism evidence="7 8">
    <name type="scientific">Haloferula sargassicola</name>
    <dbReference type="NCBI Taxonomy" id="490096"/>
    <lineage>
        <taxon>Bacteria</taxon>
        <taxon>Pseudomonadati</taxon>
        <taxon>Verrucomicrobiota</taxon>
        <taxon>Verrucomicrobiia</taxon>
        <taxon>Verrucomicrobiales</taxon>
        <taxon>Verrucomicrobiaceae</taxon>
        <taxon>Haloferula</taxon>
    </lineage>
</organism>
<dbReference type="SMART" id="SM00862">
    <property type="entry name" value="Trans_reg_C"/>
    <property type="match status" value="1"/>
</dbReference>
<evidence type="ECO:0000313" key="8">
    <source>
        <dbReference type="Proteomes" id="UP001476282"/>
    </source>
</evidence>
<dbReference type="RefSeq" id="WP_353567357.1">
    <property type="nucleotide sequence ID" value="NZ_BAABRI010000013.1"/>
</dbReference>
<proteinExistence type="predicted"/>
<feature type="domain" description="OmpR/PhoB-type" evidence="6">
    <location>
        <begin position="124"/>
        <end position="223"/>
    </location>
</feature>
<dbReference type="PANTHER" id="PTHR48111">
    <property type="entry name" value="REGULATOR OF RPOS"/>
    <property type="match status" value="1"/>
</dbReference>
<feature type="region of interest" description="Disordered" evidence="4">
    <location>
        <begin position="219"/>
        <end position="245"/>
    </location>
</feature>
<evidence type="ECO:0000256" key="1">
    <source>
        <dbReference type="ARBA" id="ARBA00023125"/>
    </source>
</evidence>
<feature type="DNA-binding region" description="OmpR/PhoB-type" evidence="3">
    <location>
        <begin position="124"/>
        <end position="223"/>
    </location>
</feature>
<keyword evidence="2" id="KW-0597">Phosphoprotein</keyword>
<reference evidence="7 8" key="1">
    <citation type="submission" date="2024-02" db="EMBL/GenBank/DDBJ databases">
        <title>Haloferula sargassicola NBRC 104335.</title>
        <authorList>
            <person name="Ichikawa N."/>
            <person name="Katano-Makiyama Y."/>
            <person name="Hidaka K."/>
        </authorList>
    </citation>
    <scope>NUCLEOTIDE SEQUENCE [LARGE SCALE GENOMIC DNA]</scope>
    <source>
        <strain evidence="7 8">NBRC 104335</strain>
    </source>
</reference>
<feature type="domain" description="Response regulatory" evidence="5">
    <location>
        <begin position="2"/>
        <end position="116"/>
    </location>
</feature>
<dbReference type="PANTHER" id="PTHR48111:SF11">
    <property type="entry name" value="TWO-COMPONENT RESPONSE REGULATOR"/>
    <property type="match status" value="1"/>
</dbReference>
<evidence type="ECO:0000259" key="6">
    <source>
        <dbReference type="PROSITE" id="PS51755"/>
    </source>
</evidence>
<dbReference type="SMART" id="SM00448">
    <property type="entry name" value="REC"/>
    <property type="match status" value="1"/>
</dbReference>
<gene>
    <name evidence="7" type="primary">walR_2</name>
    <name evidence="7" type="ORF">Hsar01_02469</name>
</gene>
<keyword evidence="8" id="KW-1185">Reference proteome</keyword>
<dbReference type="Gene3D" id="6.10.250.690">
    <property type="match status" value="1"/>
</dbReference>
<dbReference type="CDD" id="cd00383">
    <property type="entry name" value="trans_reg_C"/>
    <property type="match status" value="1"/>
</dbReference>
<dbReference type="CDD" id="cd17574">
    <property type="entry name" value="REC_OmpR"/>
    <property type="match status" value="1"/>
</dbReference>
<dbReference type="InterPro" id="IPR036388">
    <property type="entry name" value="WH-like_DNA-bd_sf"/>
</dbReference>
<dbReference type="Proteomes" id="UP001476282">
    <property type="component" value="Unassembled WGS sequence"/>
</dbReference>
<dbReference type="InterPro" id="IPR001789">
    <property type="entry name" value="Sig_transdc_resp-reg_receiver"/>
</dbReference>
<dbReference type="InterPro" id="IPR039420">
    <property type="entry name" value="WalR-like"/>
</dbReference>
<dbReference type="Gene3D" id="1.10.10.10">
    <property type="entry name" value="Winged helix-like DNA-binding domain superfamily/Winged helix DNA-binding domain"/>
    <property type="match status" value="1"/>
</dbReference>
<evidence type="ECO:0000313" key="7">
    <source>
        <dbReference type="EMBL" id="GAA5483240.1"/>
    </source>
</evidence>
<dbReference type="PROSITE" id="PS50110">
    <property type="entry name" value="RESPONSE_REGULATORY"/>
    <property type="match status" value="1"/>
</dbReference>
<accession>A0ABP9UNU7</accession>
<dbReference type="SUPFAM" id="SSF52172">
    <property type="entry name" value="CheY-like"/>
    <property type="match status" value="1"/>
</dbReference>
<sequence>MKVLIAEDDPITLESLATCIEQEGYSTLRAADGRMALELWRSEKPDILCLDIMMPKIDGFELCRRVRAVDSELPILFLSAKNQEIDVVAGLDMGADDFIRKPFTRSEVLARIRAALRRRHGPTAKSFNLADLIIFPKSLIARRGEEVIDLTPREISLLHLLYQHRGLAVSRDAFLDACWGVDYFPDSRTLDQHIFVLRRKIEPDPSNPSLIETVRGIGYRHPLRDGPDFEGQSGGMTPENDAKPL</sequence>
<dbReference type="EMBL" id="BAABRI010000013">
    <property type="protein sequence ID" value="GAA5483240.1"/>
    <property type="molecule type" value="Genomic_DNA"/>
</dbReference>
<dbReference type="InterPro" id="IPR011006">
    <property type="entry name" value="CheY-like_superfamily"/>
</dbReference>
<feature type="modified residue" description="4-aspartylphosphate" evidence="2">
    <location>
        <position position="51"/>
    </location>
</feature>
<protein>
    <submittedName>
        <fullName evidence="7">Transcriptional regulatory protein WalR</fullName>
    </submittedName>
</protein>
<dbReference type="Gene3D" id="3.40.50.2300">
    <property type="match status" value="1"/>
</dbReference>
<name>A0ABP9UNU7_9BACT</name>
<dbReference type="Pfam" id="PF00486">
    <property type="entry name" value="Trans_reg_C"/>
    <property type="match status" value="1"/>
</dbReference>
<evidence type="ECO:0000259" key="5">
    <source>
        <dbReference type="PROSITE" id="PS50110"/>
    </source>
</evidence>
<keyword evidence="1 3" id="KW-0238">DNA-binding</keyword>
<evidence type="ECO:0000256" key="4">
    <source>
        <dbReference type="SAM" id="MobiDB-lite"/>
    </source>
</evidence>
<dbReference type="Pfam" id="PF00072">
    <property type="entry name" value="Response_reg"/>
    <property type="match status" value="1"/>
</dbReference>
<dbReference type="PROSITE" id="PS51755">
    <property type="entry name" value="OMPR_PHOB"/>
    <property type="match status" value="1"/>
</dbReference>
<dbReference type="InterPro" id="IPR001867">
    <property type="entry name" value="OmpR/PhoB-type_DNA-bd"/>
</dbReference>
<evidence type="ECO:0000256" key="2">
    <source>
        <dbReference type="PROSITE-ProRule" id="PRU00169"/>
    </source>
</evidence>
<evidence type="ECO:0000256" key="3">
    <source>
        <dbReference type="PROSITE-ProRule" id="PRU01091"/>
    </source>
</evidence>